<evidence type="ECO:0000256" key="5">
    <source>
        <dbReference type="ARBA" id="ARBA00022801"/>
    </source>
</evidence>
<comment type="similarity">
    <text evidence="1">Belongs to the HicA mRNA interferase family.</text>
</comment>
<dbReference type="Pfam" id="PF07927">
    <property type="entry name" value="HicA_toxin"/>
    <property type="match status" value="1"/>
</dbReference>
<dbReference type="GO" id="GO:0004519">
    <property type="term" value="F:endonuclease activity"/>
    <property type="evidence" value="ECO:0007669"/>
    <property type="project" value="UniProtKB-KW"/>
</dbReference>
<dbReference type="AlphaFoldDB" id="A0A857J878"/>
<keyword evidence="4" id="KW-0255">Endonuclease</keyword>
<dbReference type="KEGG" id="xyk:GT347_15515"/>
<reference evidence="8 9" key="1">
    <citation type="submission" date="2020-01" db="EMBL/GenBank/DDBJ databases">
        <title>Genome sequencing of strain KACC 21265.</title>
        <authorList>
            <person name="Heo J."/>
            <person name="Kim S.-J."/>
            <person name="Kim J.-S."/>
            <person name="Hong S.-B."/>
            <person name="Kwon S.-W."/>
        </authorList>
    </citation>
    <scope>NUCLEOTIDE SEQUENCE [LARGE SCALE GENOMIC DNA]</scope>
    <source>
        <strain evidence="8 9">KACC 21265</strain>
    </source>
</reference>
<gene>
    <name evidence="8" type="ORF">GT347_15515</name>
</gene>
<dbReference type="EMBL" id="CP047650">
    <property type="protein sequence ID" value="QHI99259.1"/>
    <property type="molecule type" value="Genomic_DNA"/>
</dbReference>
<name>A0A857J878_9BURK</name>
<keyword evidence="6" id="KW-0694">RNA-binding</keyword>
<protein>
    <submittedName>
        <fullName evidence="8">Addiction module toxin, HicA family</fullName>
    </submittedName>
</protein>
<evidence type="ECO:0000313" key="9">
    <source>
        <dbReference type="Proteomes" id="UP000464787"/>
    </source>
</evidence>
<dbReference type="RefSeq" id="WP_160553040.1">
    <property type="nucleotide sequence ID" value="NZ_CP047650.1"/>
</dbReference>
<sequence>MKISEFKRWLEAEGVRIENGTRHWRLYFRGHCSTLPRHPSQELKEGTRRAILKQLGMKA</sequence>
<keyword evidence="3" id="KW-0540">Nuclease</keyword>
<dbReference type="InterPro" id="IPR038570">
    <property type="entry name" value="HicA_sf"/>
</dbReference>
<dbReference type="InterPro" id="IPR012933">
    <property type="entry name" value="HicA_mRNA_interferase"/>
</dbReference>
<evidence type="ECO:0000256" key="3">
    <source>
        <dbReference type="ARBA" id="ARBA00022722"/>
    </source>
</evidence>
<evidence type="ECO:0000256" key="7">
    <source>
        <dbReference type="ARBA" id="ARBA00023016"/>
    </source>
</evidence>
<evidence type="ECO:0000256" key="1">
    <source>
        <dbReference type="ARBA" id="ARBA00006620"/>
    </source>
</evidence>
<dbReference type="SUPFAM" id="SSF54786">
    <property type="entry name" value="YcfA/nrd intein domain"/>
    <property type="match status" value="1"/>
</dbReference>
<evidence type="ECO:0000256" key="4">
    <source>
        <dbReference type="ARBA" id="ARBA00022759"/>
    </source>
</evidence>
<keyword evidence="2" id="KW-1277">Toxin-antitoxin system</keyword>
<keyword evidence="7" id="KW-0346">Stress response</keyword>
<accession>A0A857J878</accession>
<evidence type="ECO:0000256" key="6">
    <source>
        <dbReference type="ARBA" id="ARBA00022884"/>
    </source>
</evidence>
<evidence type="ECO:0000256" key="2">
    <source>
        <dbReference type="ARBA" id="ARBA00022649"/>
    </source>
</evidence>
<dbReference type="Gene3D" id="3.30.920.30">
    <property type="entry name" value="Hypothetical protein"/>
    <property type="match status" value="1"/>
</dbReference>
<dbReference type="GO" id="GO:0003729">
    <property type="term" value="F:mRNA binding"/>
    <property type="evidence" value="ECO:0007669"/>
    <property type="project" value="InterPro"/>
</dbReference>
<evidence type="ECO:0000313" key="8">
    <source>
        <dbReference type="EMBL" id="QHI99259.1"/>
    </source>
</evidence>
<keyword evidence="9" id="KW-1185">Reference proteome</keyword>
<keyword evidence="5" id="KW-0378">Hydrolase</keyword>
<dbReference type="Proteomes" id="UP000464787">
    <property type="component" value="Chromosome"/>
</dbReference>
<dbReference type="GO" id="GO:0016787">
    <property type="term" value="F:hydrolase activity"/>
    <property type="evidence" value="ECO:0007669"/>
    <property type="project" value="UniProtKB-KW"/>
</dbReference>
<organism evidence="8 9">
    <name type="scientific">Xylophilus rhododendri</name>
    <dbReference type="NCBI Taxonomy" id="2697032"/>
    <lineage>
        <taxon>Bacteria</taxon>
        <taxon>Pseudomonadati</taxon>
        <taxon>Pseudomonadota</taxon>
        <taxon>Betaproteobacteria</taxon>
        <taxon>Burkholderiales</taxon>
        <taxon>Xylophilus</taxon>
    </lineage>
</organism>
<proteinExistence type="inferred from homology"/>